<dbReference type="GO" id="GO:0005886">
    <property type="term" value="C:plasma membrane"/>
    <property type="evidence" value="ECO:0007669"/>
    <property type="project" value="UniProtKB-SubCell"/>
</dbReference>
<dbReference type="PROSITE" id="PS00389">
    <property type="entry name" value="ATPASE_DELTA"/>
    <property type="match status" value="1"/>
</dbReference>
<dbReference type="STRING" id="1705394.SP60_03775"/>
<dbReference type="EMBL" id="CP010552">
    <property type="protein sequence ID" value="ALE52412.1"/>
    <property type="molecule type" value="Genomic_DNA"/>
</dbReference>
<evidence type="ECO:0000256" key="7">
    <source>
        <dbReference type="ARBA" id="ARBA00023310"/>
    </source>
</evidence>
<comment type="similarity">
    <text evidence="8">Belongs to the ATPase delta chain family.</text>
</comment>
<evidence type="ECO:0000256" key="8">
    <source>
        <dbReference type="HAMAP-Rule" id="MF_01416"/>
    </source>
</evidence>
<organism evidence="9 10">
    <name type="scientific">Candidatus Thioglobus autotrophicus</name>
    <dbReference type="NCBI Taxonomy" id="1705394"/>
    <lineage>
        <taxon>Bacteria</taxon>
        <taxon>Pseudomonadati</taxon>
        <taxon>Pseudomonadota</taxon>
        <taxon>Gammaproteobacteria</taxon>
        <taxon>Candidatus Pseudothioglobaceae</taxon>
        <taxon>Candidatus Thioglobus</taxon>
    </lineage>
</organism>
<comment type="function">
    <text evidence="8">F(1)F(0) ATP synthase produces ATP from ADP in the presence of a proton or sodium gradient. F-type ATPases consist of two structural domains, F(1) containing the extramembraneous catalytic core and F(0) containing the membrane proton channel, linked together by a central stalk and a peripheral stalk. During catalysis, ATP synthesis in the catalytic domain of F(1) is coupled via a rotary mechanism of the central stalk subunits to proton translocation.</text>
</comment>
<dbReference type="AlphaFoldDB" id="A0A0M4PKG3"/>
<accession>A0A0M4PKG3</accession>
<dbReference type="InterPro" id="IPR026015">
    <property type="entry name" value="ATP_synth_OSCP/delta_N_sf"/>
</dbReference>
<dbReference type="GO" id="GO:0045259">
    <property type="term" value="C:proton-transporting ATP synthase complex"/>
    <property type="evidence" value="ECO:0007669"/>
    <property type="project" value="UniProtKB-KW"/>
</dbReference>
<evidence type="ECO:0000256" key="6">
    <source>
        <dbReference type="ARBA" id="ARBA00023196"/>
    </source>
</evidence>
<dbReference type="GO" id="GO:0046933">
    <property type="term" value="F:proton-transporting ATP synthase activity, rotational mechanism"/>
    <property type="evidence" value="ECO:0007669"/>
    <property type="project" value="UniProtKB-UniRule"/>
</dbReference>
<keyword evidence="2 8" id="KW-0813">Transport</keyword>
<dbReference type="KEGG" id="tho:SP60_03775"/>
<keyword evidence="7 8" id="KW-0066">ATP synthesis</keyword>
<dbReference type="SUPFAM" id="SSF47928">
    <property type="entry name" value="N-terminal domain of the delta subunit of the F1F0-ATP synthase"/>
    <property type="match status" value="1"/>
</dbReference>
<evidence type="ECO:0000256" key="2">
    <source>
        <dbReference type="ARBA" id="ARBA00022448"/>
    </source>
</evidence>
<comment type="function">
    <text evidence="8">This protein is part of the stalk that links CF(0) to CF(1). It either transmits conformational changes from CF(0) to CF(1) or is implicated in proton conduction.</text>
</comment>
<dbReference type="OrthoDB" id="9816221at2"/>
<evidence type="ECO:0000313" key="9">
    <source>
        <dbReference type="EMBL" id="ALE52412.1"/>
    </source>
</evidence>
<comment type="subcellular location">
    <subcellularLocation>
        <location evidence="8">Cell membrane</location>
        <topology evidence="8">Peripheral membrane protein</topology>
    </subcellularLocation>
    <subcellularLocation>
        <location evidence="1">Membrane</location>
    </subcellularLocation>
</comment>
<keyword evidence="3 8" id="KW-0375">Hydrogen ion transport</keyword>
<reference evidence="9 10" key="1">
    <citation type="journal article" date="2015" name="Genome Announc.">
        <title>Genome Sequence of 'Candidatus Thioglobus autotrophica' Strain EF1, a Chemoautotroph from the SUP05 Clade of Marine Gammaproteobacteria.</title>
        <authorList>
            <person name="Shah V."/>
            <person name="Morris R.M."/>
        </authorList>
    </citation>
    <scope>NUCLEOTIDE SEQUENCE [LARGE SCALE GENOMIC DNA]</scope>
    <source>
        <strain evidence="9 10">EF1</strain>
    </source>
</reference>
<evidence type="ECO:0000256" key="1">
    <source>
        <dbReference type="ARBA" id="ARBA00004370"/>
    </source>
</evidence>
<keyword evidence="8" id="KW-1003">Cell membrane</keyword>
<protein>
    <recommendedName>
        <fullName evidence="8">ATP synthase subunit delta</fullName>
    </recommendedName>
    <alternativeName>
        <fullName evidence="8">ATP synthase F(1) sector subunit delta</fullName>
    </alternativeName>
    <alternativeName>
        <fullName evidence="8">F-type ATPase subunit delta</fullName>
        <shortName evidence="8">F-ATPase subunit delta</shortName>
    </alternativeName>
</protein>
<keyword evidence="10" id="KW-1185">Reference proteome</keyword>
<evidence type="ECO:0000313" key="10">
    <source>
        <dbReference type="Proteomes" id="UP000058020"/>
    </source>
</evidence>
<dbReference type="InterPro" id="IPR020781">
    <property type="entry name" value="ATPase_OSCP/d_CS"/>
</dbReference>
<dbReference type="Gene3D" id="1.10.520.20">
    <property type="entry name" value="N-terminal domain of the delta subunit of the F1F0-ATP synthase"/>
    <property type="match status" value="1"/>
</dbReference>
<proteinExistence type="inferred from homology"/>
<keyword evidence="4 8" id="KW-0406">Ion transport</keyword>
<gene>
    <name evidence="8" type="primary">atpH</name>
    <name evidence="9" type="ORF">SP60_03775</name>
</gene>
<dbReference type="Pfam" id="PF00213">
    <property type="entry name" value="OSCP"/>
    <property type="match status" value="1"/>
</dbReference>
<dbReference type="InterPro" id="IPR000711">
    <property type="entry name" value="ATPase_OSCP/dsu"/>
</dbReference>
<name>A0A0M4PKG3_9GAMM</name>
<evidence type="ECO:0000256" key="5">
    <source>
        <dbReference type="ARBA" id="ARBA00023136"/>
    </source>
</evidence>
<dbReference type="Proteomes" id="UP000058020">
    <property type="component" value="Chromosome"/>
</dbReference>
<dbReference type="HAMAP" id="MF_01416">
    <property type="entry name" value="ATP_synth_delta_bact"/>
    <property type="match status" value="1"/>
</dbReference>
<keyword evidence="6 8" id="KW-0139">CF(1)</keyword>
<evidence type="ECO:0000256" key="3">
    <source>
        <dbReference type="ARBA" id="ARBA00022781"/>
    </source>
</evidence>
<dbReference type="NCBIfam" id="NF004402">
    <property type="entry name" value="PRK05758.2-2"/>
    <property type="match status" value="1"/>
</dbReference>
<dbReference type="PRINTS" id="PR00125">
    <property type="entry name" value="ATPASEDELTA"/>
</dbReference>
<dbReference type="PANTHER" id="PTHR11910">
    <property type="entry name" value="ATP SYNTHASE DELTA CHAIN"/>
    <property type="match status" value="1"/>
</dbReference>
<dbReference type="RefSeq" id="WP_053951359.1">
    <property type="nucleotide sequence ID" value="NZ_CP010552.1"/>
</dbReference>
<evidence type="ECO:0000256" key="4">
    <source>
        <dbReference type="ARBA" id="ARBA00023065"/>
    </source>
</evidence>
<dbReference type="NCBIfam" id="TIGR01145">
    <property type="entry name" value="ATP_synt_delta"/>
    <property type="match status" value="1"/>
</dbReference>
<sequence>MELVTIAKPYANAVFEIAQQDKSHNDWKAVLEAAASLVIDEQLQDYLESPNATKQDKSSTIQKLVASVVNRKLATKENEFLSLILDNGRTEALPSILSLFEDRSNAFDEAKAFHVISAYKLTAAEEKSIVADLSEKYNAGVSIETTIDDSLIGGLIIKLGDKVIDMSIKARTDELNLLLTTH</sequence>
<keyword evidence="5 8" id="KW-0472">Membrane</keyword>